<protein>
    <recommendedName>
        <fullName evidence="1">DUF8094 domain-containing protein</fullName>
    </recommendedName>
</protein>
<dbReference type="RefSeq" id="WP_381215771.1">
    <property type="nucleotide sequence ID" value="NZ_JBHSPC010000077.1"/>
</dbReference>
<dbReference type="InterPro" id="IPR058407">
    <property type="entry name" value="DUF8094"/>
</dbReference>
<keyword evidence="3" id="KW-1185">Reference proteome</keyword>
<accession>A0ABW0XVJ9</accession>
<dbReference type="Pfam" id="PF26366">
    <property type="entry name" value="DUF8094"/>
    <property type="match status" value="1"/>
</dbReference>
<reference evidence="3" key="1">
    <citation type="journal article" date="2019" name="Int. J. Syst. Evol. Microbiol.">
        <title>The Global Catalogue of Microorganisms (GCM) 10K type strain sequencing project: providing services to taxonomists for standard genome sequencing and annotation.</title>
        <authorList>
            <consortium name="The Broad Institute Genomics Platform"/>
            <consortium name="The Broad Institute Genome Sequencing Center for Infectious Disease"/>
            <person name="Wu L."/>
            <person name="Ma J."/>
        </authorList>
    </citation>
    <scope>NUCLEOTIDE SEQUENCE [LARGE SCALE GENOMIC DNA]</scope>
    <source>
        <strain evidence="3">JCM 13852</strain>
    </source>
</reference>
<comment type="caution">
    <text evidence="2">The sequence shown here is derived from an EMBL/GenBank/DDBJ whole genome shotgun (WGS) entry which is preliminary data.</text>
</comment>
<dbReference type="EMBL" id="JBHSPC010000077">
    <property type="protein sequence ID" value="MFC5672926.1"/>
    <property type="molecule type" value="Genomic_DNA"/>
</dbReference>
<dbReference type="Proteomes" id="UP001596183">
    <property type="component" value="Unassembled WGS sequence"/>
</dbReference>
<gene>
    <name evidence="2" type="ORF">ACFP2V_23275</name>
</gene>
<evidence type="ECO:0000313" key="2">
    <source>
        <dbReference type="EMBL" id="MFC5672926.1"/>
    </source>
</evidence>
<organism evidence="2 3">
    <name type="scientific">Streptomyces incanus</name>
    <dbReference type="NCBI Taxonomy" id="887453"/>
    <lineage>
        <taxon>Bacteria</taxon>
        <taxon>Bacillati</taxon>
        <taxon>Actinomycetota</taxon>
        <taxon>Actinomycetes</taxon>
        <taxon>Kitasatosporales</taxon>
        <taxon>Streptomycetaceae</taxon>
        <taxon>Streptomyces</taxon>
    </lineage>
</organism>
<evidence type="ECO:0000259" key="1">
    <source>
        <dbReference type="Pfam" id="PF26366"/>
    </source>
</evidence>
<feature type="domain" description="DUF8094" evidence="1">
    <location>
        <begin position="56"/>
        <end position="347"/>
    </location>
</feature>
<evidence type="ECO:0000313" key="3">
    <source>
        <dbReference type="Proteomes" id="UP001596183"/>
    </source>
</evidence>
<proteinExistence type="predicted"/>
<name>A0ABW0XVJ9_9ACTN</name>
<sequence length="348" mass="37211">MSRYLGLRRLRGFRGLREFHGFRRCDRSVLIVAASVTALSLTASGCVVVHGEREVLPATTRAEAATALQEFTAAYNKADQAYDSSLDAEYTTGALADIDTARLTAGKANSPDGNARHTPLKLTDAKFTIPKKAGWPRWFLADASGNKGGDSRWLLVFTRNSLDETWEAAYLTLVAPDALPEFAADKDGWAEAVPANAADPAVPPGELSATYATYLKDGRTGGDGATAFAEGPHTSAWRARRTKQSARPGLATQYIDEPMTNGDYAPLALRTEDGGALVFFTTRHFEKQTAAAGASVPTPNKDVLALTTGEIRQTLTMEFVSNQVALDPGDGEVEILGRIQGLTSAKGE</sequence>